<keyword evidence="8" id="KW-0443">Lipid metabolism</keyword>
<dbReference type="Gene3D" id="3.40.50.720">
    <property type="entry name" value="NAD(P)-binding Rossmann-like Domain"/>
    <property type="match status" value="1"/>
</dbReference>
<dbReference type="GO" id="GO:0006666">
    <property type="term" value="P:3-keto-sphinganine metabolic process"/>
    <property type="evidence" value="ECO:0007669"/>
    <property type="project" value="InterPro"/>
</dbReference>
<proteinExistence type="predicted"/>
<evidence type="ECO:0000313" key="13">
    <source>
        <dbReference type="Proteomes" id="UP000053758"/>
    </source>
</evidence>
<evidence type="ECO:0000313" key="12">
    <source>
        <dbReference type="EMBL" id="GAK66028.1"/>
    </source>
</evidence>
<dbReference type="CDD" id="cd08939">
    <property type="entry name" value="KDSR-like_SDR_c"/>
    <property type="match status" value="1"/>
</dbReference>
<dbReference type="GeneID" id="26305029"/>
<dbReference type="EC" id="1.1.1.102" evidence="9"/>
<comment type="pathway">
    <text evidence="3">Sphingolipid metabolism.</text>
</comment>
<sequence>MGLLGGKKWKPQGKDVFITGGSQGLGLALAELLAAKGANVTICSRTESKLREAVEQVKAAAKSSQQRIEYVAADVSTFEGAKEAIASRDVVPDTVFCCAGGAKPGFFLEQTESDFEQGMKTDYWTCLATAHVSTFRALQLKTSSVSPRLHPDRSLTLPSSSLHNLERQAAANAMARNKVVDGKIVLVSSLLGFTGLIGYSQYAPMKYAIRGLAETLRSELLLYGISVQAYFPASILSPGFEQENKTKPKVTLEIEEGDSPLTPEQCAKGLVKGVERGHFFITTDFNSELFRVAALGSAPTNSAVLDRALALISWIAIPIWRSFVADRAVKKHRKEHLASLTAKAQS</sequence>
<evidence type="ECO:0000256" key="9">
    <source>
        <dbReference type="ARBA" id="ARBA00026112"/>
    </source>
</evidence>
<dbReference type="HOGENOM" id="CLU_010194_3_0_1"/>
<dbReference type="GO" id="GO:0030148">
    <property type="term" value="P:sphingolipid biosynthetic process"/>
    <property type="evidence" value="ECO:0007669"/>
    <property type="project" value="InterPro"/>
</dbReference>
<dbReference type="PRINTS" id="PR00081">
    <property type="entry name" value="GDHRDH"/>
</dbReference>
<evidence type="ECO:0000256" key="5">
    <source>
        <dbReference type="ARBA" id="ARBA00022857"/>
    </source>
</evidence>
<dbReference type="Proteomes" id="UP000053758">
    <property type="component" value="Unassembled WGS sequence"/>
</dbReference>
<keyword evidence="7" id="KW-0560">Oxidoreductase</keyword>
<evidence type="ECO:0000256" key="10">
    <source>
        <dbReference type="ARBA" id="ARBA00044737"/>
    </source>
</evidence>
<dbReference type="GO" id="GO:0047560">
    <property type="term" value="F:3-dehydrosphinganine reductase activity"/>
    <property type="evidence" value="ECO:0007669"/>
    <property type="project" value="UniProtKB-EC"/>
</dbReference>
<dbReference type="InterPro" id="IPR036291">
    <property type="entry name" value="NAD(P)-bd_dom_sf"/>
</dbReference>
<dbReference type="EMBL" id="DF830078">
    <property type="protein sequence ID" value="GAK66028.1"/>
    <property type="molecule type" value="Genomic_DNA"/>
</dbReference>
<comment type="pathway">
    <text evidence="2">Lipid metabolism; sphingolipid metabolism.</text>
</comment>
<dbReference type="AlphaFoldDB" id="A0A081CH82"/>
<evidence type="ECO:0000256" key="1">
    <source>
        <dbReference type="ARBA" id="ARBA00004240"/>
    </source>
</evidence>
<protein>
    <recommendedName>
        <fullName evidence="9">3-dehydrosphinganine reductase</fullName>
        <ecNumber evidence="9">1.1.1.102</ecNumber>
    </recommendedName>
</protein>
<dbReference type="GO" id="GO:0005789">
    <property type="term" value="C:endoplasmic reticulum membrane"/>
    <property type="evidence" value="ECO:0007669"/>
    <property type="project" value="TreeGrafter"/>
</dbReference>
<name>A0A081CH82_PSEA2</name>
<accession>A0A081CH82</accession>
<comment type="function">
    <text evidence="10">Catalyzes the reduction of 3'-oxosphinganine (3-ketodihydrosphingosine/KDS) to sphinganine (dihydrosphingosine/DHS), the second step of de novo sphingolipid biosynthesis.</text>
</comment>
<evidence type="ECO:0000256" key="8">
    <source>
        <dbReference type="ARBA" id="ARBA00023098"/>
    </source>
</evidence>
<dbReference type="PANTHER" id="PTHR43550:SF3">
    <property type="entry name" value="3-KETODIHYDROSPHINGOSINE REDUCTASE"/>
    <property type="match status" value="1"/>
</dbReference>
<evidence type="ECO:0000256" key="2">
    <source>
        <dbReference type="ARBA" id="ARBA00004760"/>
    </source>
</evidence>
<dbReference type="PANTHER" id="PTHR43550">
    <property type="entry name" value="3-KETODIHYDROSPHINGOSINE REDUCTASE"/>
    <property type="match status" value="1"/>
</dbReference>
<evidence type="ECO:0000256" key="11">
    <source>
        <dbReference type="ARBA" id="ARBA00048930"/>
    </source>
</evidence>
<gene>
    <name evidence="12" type="ORF">PAN0_011c4250</name>
</gene>
<dbReference type="InterPro" id="IPR002347">
    <property type="entry name" value="SDR_fam"/>
</dbReference>
<keyword evidence="6" id="KW-0746">Sphingolipid metabolism</keyword>
<dbReference type="SUPFAM" id="SSF51735">
    <property type="entry name" value="NAD(P)-binding Rossmann-fold domains"/>
    <property type="match status" value="1"/>
</dbReference>
<keyword evidence="4" id="KW-0256">Endoplasmic reticulum</keyword>
<evidence type="ECO:0000256" key="6">
    <source>
        <dbReference type="ARBA" id="ARBA00022919"/>
    </source>
</evidence>
<dbReference type="Pfam" id="PF00106">
    <property type="entry name" value="adh_short"/>
    <property type="match status" value="2"/>
</dbReference>
<dbReference type="InterPro" id="IPR045022">
    <property type="entry name" value="KDSR-like"/>
</dbReference>
<reference evidence="12" key="1">
    <citation type="submission" date="2014-07" db="EMBL/GenBank/DDBJ databases">
        <title>Draft genome sequence of the yeast Pseudozyma antarctica JCM 10317 known as a producer of lipase B which used in a wide range of industrial applications.</title>
        <authorList>
            <person name="Morita T."/>
            <person name="Saika A."/>
            <person name="Koike H."/>
        </authorList>
    </citation>
    <scope>NUCLEOTIDE SEQUENCE</scope>
    <source>
        <strain evidence="12">JCM 10317</strain>
    </source>
</reference>
<keyword evidence="13" id="KW-1185">Reference proteome</keyword>
<comment type="subcellular location">
    <subcellularLocation>
        <location evidence="1">Endoplasmic reticulum</location>
    </subcellularLocation>
</comment>
<keyword evidence="5" id="KW-0521">NADP</keyword>
<evidence type="ECO:0000256" key="3">
    <source>
        <dbReference type="ARBA" id="ARBA00004991"/>
    </source>
</evidence>
<organism evidence="12">
    <name type="scientific">Pseudozyma antarctica</name>
    <name type="common">Yeast</name>
    <name type="synonym">Candida antarctica</name>
    <dbReference type="NCBI Taxonomy" id="84753"/>
    <lineage>
        <taxon>Eukaryota</taxon>
        <taxon>Fungi</taxon>
        <taxon>Dikarya</taxon>
        <taxon>Basidiomycota</taxon>
        <taxon>Ustilaginomycotina</taxon>
        <taxon>Ustilaginomycetes</taxon>
        <taxon>Ustilaginales</taxon>
        <taxon>Ustilaginaceae</taxon>
        <taxon>Moesziomyces</taxon>
    </lineage>
</organism>
<evidence type="ECO:0000256" key="4">
    <source>
        <dbReference type="ARBA" id="ARBA00022824"/>
    </source>
</evidence>
<comment type="catalytic activity">
    <reaction evidence="11">
        <text>sphinganine + NADP(+) = 3-oxosphinganine + NADPH + H(+)</text>
        <dbReference type="Rhea" id="RHEA:22640"/>
        <dbReference type="ChEBI" id="CHEBI:15378"/>
        <dbReference type="ChEBI" id="CHEBI:57783"/>
        <dbReference type="ChEBI" id="CHEBI:57817"/>
        <dbReference type="ChEBI" id="CHEBI:58299"/>
        <dbReference type="ChEBI" id="CHEBI:58349"/>
        <dbReference type="EC" id="1.1.1.102"/>
    </reaction>
    <physiologicalReaction direction="right-to-left" evidence="11">
        <dbReference type="Rhea" id="RHEA:22642"/>
    </physiologicalReaction>
</comment>
<evidence type="ECO:0000256" key="7">
    <source>
        <dbReference type="ARBA" id="ARBA00023002"/>
    </source>
</evidence>
<dbReference type="RefSeq" id="XP_014655706.1">
    <property type="nucleotide sequence ID" value="XM_014800220.1"/>
</dbReference>